<dbReference type="EMBL" id="JALJOT010000003">
    <property type="protein sequence ID" value="KAK9916370.1"/>
    <property type="molecule type" value="Genomic_DNA"/>
</dbReference>
<feature type="region of interest" description="Disordered" evidence="4">
    <location>
        <begin position="1"/>
        <end position="69"/>
    </location>
</feature>
<organism evidence="6 7">
    <name type="scientific">Coccomyxa subellipsoidea</name>
    <dbReference type="NCBI Taxonomy" id="248742"/>
    <lineage>
        <taxon>Eukaryota</taxon>
        <taxon>Viridiplantae</taxon>
        <taxon>Chlorophyta</taxon>
        <taxon>core chlorophytes</taxon>
        <taxon>Trebouxiophyceae</taxon>
        <taxon>Trebouxiophyceae incertae sedis</taxon>
        <taxon>Coccomyxaceae</taxon>
        <taxon>Coccomyxa</taxon>
    </lineage>
</organism>
<gene>
    <name evidence="6" type="ORF">WJX75_001961</name>
</gene>
<feature type="domain" description="SAP" evidence="5">
    <location>
        <begin position="475"/>
        <end position="509"/>
    </location>
</feature>
<proteinExistence type="inferred from homology"/>
<evidence type="ECO:0000256" key="4">
    <source>
        <dbReference type="SAM" id="MobiDB-lite"/>
    </source>
</evidence>
<comment type="caution">
    <text evidence="6">The sequence shown here is derived from an EMBL/GenBank/DDBJ whole genome shotgun (WGS) entry which is preliminary data.</text>
</comment>
<feature type="compositionally biased region" description="Low complexity" evidence="4">
    <location>
        <begin position="28"/>
        <end position="43"/>
    </location>
</feature>
<dbReference type="Pfam" id="PF13812">
    <property type="entry name" value="PPR_3"/>
    <property type="match status" value="1"/>
</dbReference>
<reference evidence="6 7" key="1">
    <citation type="journal article" date="2024" name="Nat. Commun.">
        <title>Phylogenomics reveals the evolutionary origins of lichenization in chlorophyte algae.</title>
        <authorList>
            <person name="Puginier C."/>
            <person name="Libourel C."/>
            <person name="Otte J."/>
            <person name="Skaloud P."/>
            <person name="Haon M."/>
            <person name="Grisel S."/>
            <person name="Petersen M."/>
            <person name="Berrin J.G."/>
            <person name="Delaux P.M."/>
            <person name="Dal Grande F."/>
            <person name="Keller J."/>
        </authorList>
    </citation>
    <scope>NUCLEOTIDE SEQUENCE [LARGE SCALE GENOMIC DNA]</scope>
    <source>
        <strain evidence="6 7">SAG 216-7</strain>
    </source>
</reference>
<protein>
    <recommendedName>
        <fullName evidence="5">SAP domain-containing protein</fullName>
    </recommendedName>
</protein>
<feature type="compositionally biased region" description="Basic and acidic residues" evidence="4">
    <location>
        <begin position="59"/>
        <end position="69"/>
    </location>
</feature>
<dbReference type="PROSITE" id="PS50800">
    <property type="entry name" value="SAP"/>
    <property type="match status" value="1"/>
</dbReference>
<comment type="similarity">
    <text evidence="1">Belongs to the PPR family. P subfamily.</text>
</comment>
<dbReference type="PANTHER" id="PTHR47447">
    <property type="entry name" value="OS03G0856100 PROTEIN"/>
    <property type="match status" value="1"/>
</dbReference>
<name>A0ABR2YX64_9CHLO</name>
<dbReference type="Proteomes" id="UP001491310">
    <property type="component" value="Unassembled WGS sequence"/>
</dbReference>
<feature type="repeat" description="PPR" evidence="3">
    <location>
        <begin position="104"/>
        <end position="138"/>
    </location>
</feature>
<feature type="compositionally biased region" description="Acidic residues" evidence="4">
    <location>
        <begin position="570"/>
        <end position="587"/>
    </location>
</feature>
<dbReference type="InterPro" id="IPR011990">
    <property type="entry name" value="TPR-like_helical_dom_sf"/>
</dbReference>
<dbReference type="Pfam" id="PF02037">
    <property type="entry name" value="SAP"/>
    <property type="match status" value="1"/>
</dbReference>
<evidence type="ECO:0000313" key="6">
    <source>
        <dbReference type="EMBL" id="KAK9916370.1"/>
    </source>
</evidence>
<dbReference type="SUPFAM" id="SSF68906">
    <property type="entry name" value="SAP domain"/>
    <property type="match status" value="1"/>
</dbReference>
<feature type="region of interest" description="Disordered" evidence="4">
    <location>
        <begin position="570"/>
        <end position="595"/>
    </location>
</feature>
<dbReference type="PANTHER" id="PTHR47447:SF25">
    <property type="entry name" value="SAP DOMAIN-CONTAINING PROTEIN"/>
    <property type="match status" value="1"/>
</dbReference>
<evidence type="ECO:0000313" key="7">
    <source>
        <dbReference type="Proteomes" id="UP001491310"/>
    </source>
</evidence>
<dbReference type="SMART" id="SM00513">
    <property type="entry name" value="SAP"/>
    <property type="match status" value="1"/>
</dbReference>
<accession>A0ABR2YX64</accession>
<feature type="compositionally biased region" description="Polar residues" evidence="4">
    <location>
        <begin position="44"/>
        <end position="56"/>
    </location>
</feature>
<evidence type="ECO:0000256" key="1">
    <source>
        <dbReference type="ARBA" id="ARBA00007626"/>
    </source>
</evidence>
<dbReference type="PROSITE" id="PS51375">
    <property type="entry name" value="PPR"/>
    <property type="match status" value="2"/>
</dbReference>
<dbReference type="Gene3D" id="1.25.40.10">
    <property type="entry name" value="Tetratricopeptide repeat domain"/>
    <property type="match status" value="2"/>
</dbReference>
<keyword evidence="2" id="KW-0677">Repeat</keyword>
<sequence length="719" mass="79389">MHKKTFGHSELHAAQTQESVVSEERSQRSGTSEQEASQTQQSSNGTRQQPAESLSLHSHRTEIDENVEERGPYHRRLLAAAKDGRSDDAEAALQEMAVVGLEPGPRAYHGLICAYCRARNSQGALSAVRRAVQEGLQPIAETYLVLMHAQMVDGDKNAAFKVFQSMLSAGIDARRGWLLLCKDYFHFGYPEDAYALVQKGRLDGWYPDADLYEALLSWMCTQEDLVDAAEQIVRQELQEAGIQPEARHANPLIFAEATNVSVHTAISGPLKEMQEGRLGVGCRPNADTYNAITQGCIWALRREGGNAVVETLQEVKGDMIKAGLKWNKRTHSLFVDVHLLECNTEFAMMAFEDMVKLSLPGSATTYLSDAVLMDLLVSLARDNQPADIVRVLTVAQEDRRQLPEGAMQPIGSAGGSFVTSWLPAALDSARSMRTIEGLTKKQSEDDDEVDLQEVEGVLIGPGGYAVTDDGAVISASKLTVPQLRGELAARGLSTDGKRQELYRRVQAARSTAPREVADEVRLLEKRKRDKQVREEASMKAKVQKERAKRDVVWRVEHWKDRQLVKVEDVVETEEDGEEDDSEWDEEEQVARKSRQAVDRMYQDLGDDEDLDALRSRFSGADMAASQPWWPQDQSVGELALQIALLVESLGTFPTLGDWALVAKAAAQEQNLVVAGAVLERLPRLAQAAAELGDDRLLILEQNGLSITGDNIGLVAKALL</sequence>
<dbReference type="Gene3D" id="1.10.720.30">
    <property type="entry name" value="SAP domain"/>
    <property type="match status" value="1"/>
</dbReference>
<dbReference type="InterPro" id="IPR002885">
    <property type="entry name" value="PPR_rpt"/>
</dbReference>
<feature type="repeat" description="PPR" evidence="3">
    <location>
        <begin position="208"/>
        <end position="244"/>
    </location>
</feature>
<evidence type="ECO:0000256" key="2">
    <source>
        <dbReference type="ARBA" id="ARBA00022737"/>
    </source>
</evidence>
<dbReference type="InterPro" id="IPR036361">
    <property type="entry name" value="SAP_dom_sf"/>
</dbReference>
<evidence type="ECO:0000259" key="5">
    <source>
        <dbReference type="PROSITE" id="PS50800"/>
    </source>
</evidence>
<evidence type="ECO:0000256" key="3">
    <source>
        <dbReference type="PROSITE-ProRule" id="PRU00708"/>
    </source>
</evidence>
<keyword evidence="7" id="KW-1185">Reference proteome</keyword>
<dbReference type="InterPro" id="IPR003034">
    <property type="entry name" value="SAP_dom"/>
</dbReference>